<accession>A0ACC2ZLH9</accession>
<dbReference type="EMBL" id="JAPDRP010000003">
    <property type="protein sequence ID" value="KAJ9648226.1"/>
    <property type="molecule type" value="Genomic_DNA"/>
</dbReference>
<keyword evidence="2" id="KW-1185">Reference proteome</keyword>
<sequence length="524" mass="59118">MATTMTPSELQELGKRYYGFKEYQKALDAFTEGIEASDNPEVGLMDNRAATFEKLENLEAALLDGKRMIQLGKKDVRGYLRSGKVLQKMQKPDVALRIYEYGLRNVPASDKDYKLSNLLRVSRHWFKFLTTQQSLWTTLDLSHARRAVKPRFVRECIRRSNGKIRRAILNRLPGGGSDTLMHLTTVCRHLQELEIWNGPEGGSILVPLTCAPRLKILKLDASVQLTLDQVAQVLRSRPSLQHAEFCSVRAHDWIAPWKDDLPNLQALKLVGADLQDVHTLCLGTLVKRMPNLEELSLINWRQCTAFNVMNLGALPLKSLDLSDTVHEHFCRIPTCLKKLAVSCPLADLSILGHMLPVPNVVELSVSKCGPYVERMLTGLLSNGNSEDGNIDVDISSHAPIKKLLLHELGRHDQGTLRRMLQNPRFLQLEHLDLTEAPCVRDELALSLPTFFPSLRRLSLTWTRITGVAVKGIVQQLKGRLQYLCVDYSLDITSDAIDWARAQGVEVSNRRTTAESQGRKLRDAW</sequence>
<evidence type="ECO:0000313" key="2">
    <source>
        <dbReference type="Proteomes" id="UP001172680"/>
    </source>
</evidence>
<reference evidence="1" key="1">
    <citation type="submission" date="2022-10" db="EMBL/GenBank/DDBJ databases">
        <title>Culturing micro-colonial fungi from biological soil crusts in the Mojave desert and describing Neophaeococcomyces mojavensis, and introducing the new genera and species Taxawa tesnikishii.</title>
        <authorList>
            <person name="Kurbessoian T."/>
            <person name="Stajich J.E."/>
        </authorList>
    </citation>
    <scope>NUCLEOTIDE SEQUENCE</scope>
    <source>
        <strain evidence="1">JES_115</strain>
    </source>
</reference>
<dbReference type="Proteomes" id="UP001172680">
    <property type="component" value="Unassembled WGS sequence"/>
</dbReference>
<name>A0ACC2ZLH9_9PEZI</name>
<proteinExistence type="predicted"/>
<gene>
    <name evidence="1" type="ORF">H2199_001079</name>
</gene>
<evidence type="ECO:0000313" key="1">
    <source>
        <dbReference type="EMBL" id="KAJ9648226.1"/>
    </source>
</evidence>
<comment type="caution">
    <text evidence="1">The sequence shown here is derived from an EMBL/GenBank/DDBJ whole genome shotgun (WGS) entry which is preliminary data.</text>
</comment>
<organism evidence="1 2">
    <name type="scientific">Coniosporium tulheliwenetii</name>
    <dbReference type="NCBI Taxonomy" id="3383036"/>
    <lineage>
        <taxon>Eukaryota</taxon>
        <taxon>Fungi</taxon>
        <taxon>Dikarya</taxon>
        <taxon>Ascomycota</taxon>
        <taxon>Pezizomycotina</taxon>
        <taxon>Dothideomycetes</taxon>
        <taxon>Dothideomycetes incertae sedis</taxon>
        <taxon>Coniosporium</taxon>
    </lineage>
</organism>
<protein>
    <submittedName>
        <fullName evidence="1">Uncharacterized protein</fullName>
    </submittedName>
</protein>